<dbReference type="Pfam" id="PF02597">
    <property type="entry name" value="ThiS"/>
    <property type="match status" value="1"/>
</dbReference>
<dbReference type="InterPro" id="IPR003749">
    <property type="entry name" value="ThiS/MoaD-like"/>
</dbReference>
<evidence type="ECO:0000313" key="4">
    <source>
        <dbReference type="EMBL" id="CAG5006371.1"/>
    </source>
</evidence>
<dbReference type="Proteomes" id="UP000680038">
    <property type="component" value="Unassembled WGS sequence"/>
</dbReference>
<dbReference type="EMBL" id="CAJRAF010000002">
    <property type="protein sequence ID" value="CAG5006371.1"/>
    <property type="molecule type" value="Genomic_DNA"/>
</dbReference>
<organism evidence="4 5">
    <name type="scientific">Dyadobacter helix</name>
    <dbReference type="NCBI Taxonomy" id="2822344"/>
    <lineage>
        <taxon>Bacteria</taxon>
        <taxon>Pseudomonadati</taxon>
        <taxon>Bacteroidota</taxon>
        <taxon>Cytophagia</taxon>
        <taxon>Cytophagales</taxon>
        <taxon>Spirosomataceae</taxon>
        <taxon>Dyadobacter</taxon>
    </lineage>
</organism>
<comment type="caution">
    <text evidence="4">The sequence shown here is derived from an EMBL/GenBank/DDBJ whole genome shotgun (WGS) entry which is preliminary data.</text>
</comment>
<dbReference type="GO" id="GO:0006777">
    <property type="term" value="P:Mo-molybdopterin cofactor biosynthetic process"/>
    <property type="evidence" value="ECO:0007669"/>
    <property type="project" value="InterPro"/>
</dbReference>
<dbReference type="AlphaFoldDB" id="A0A916N710"/>
<keyword evidence="1" id="KW-0547">Nucleotide-binding</keyword>
<name>A0A916N710_9BACT</name>
<proteinExistence type="inferred from homology"/>
<evidence type="ECO:0000256" key="1">
    <source>
        <dbReference type="ARBA" id="ARBA00022741"/>
    </source>
</evidence>
<dbReference type="CDD" id="cd00754">
    <property type="entry name" value="Ubl_MoaD"/>
    <property type="match status" value="1"/>
</dbReference>
<evidence type="ECO:0000256" key="3">
    <source>
        <dbReference type="ARBA" id="ARBA00024247"/>
    </source>
</evidence>
<evidence type="ECO:0000313" key="5">
    <source>
        <dbReference type="Proteomes" id="UP000680038"/>
    </source>
</evidence>
<keyword evidence="5" id="KW-1185">Reference proteome</keyword>
<dbReference type="InterPro" id="IPR016155">
    <property type="entry name" value="Mopterin_synth/thiamin_S_b"/>
</dbReference>
<dbReference type="RefSeq" id="WP_215240250.1">
    <property type="nucleotide sequence ID" value="NZ_CAJRAF010000002.1"/>
</dbReference>
<dbReference type="SUPFAM" id="SSF54285">
    <property type="entry name" value="MoaD/ThiS"/>
    <property type="match status" value="1"/>
</dbReference>
<comment type="similarity">
    <text evidence="2">Belongs to the MoaD family.</text>
</comment>
<accession>A0A916N710</accession>
<sequence length="79" mass="8742">MNIRILYFGAIADITGVTNEQIDWPEGGKVADLRREMEGKYPELHGKKFKIAVNHQISDDNILISSPSEIAFLPPFAGG</sequence>
<dbReference type="PANTHER" id="PTHR33359:SF1">
    <property type="entry name" value="MOLYBDOPTERIN SYNTHASE SULFUR CARRIER SUBUNIT"/>
    <property type="match status" value="1"/>
</dbReference>
<dbReference type="GO" id="GO:1990133">
    <property type="term" value="C:molybdopterin adenylyltransferase complex"/>
    <property type="evidence" value="ECO:0007669"/>
    <property type="project" value="TreeGrafter"/>
</dbReference>
<dbReference type="PANTHER" id="PTHR33359">
    <property type="entry name" value="MOLYBDOPTERIN SYNTHASE SULFUR CARRIER SUBUNIT"/>
    <property type="match status" value="1"/>
</dbReference>
<gene>
    <name evidence="4" type="primary">moaD</name>
    <name evidence="4" type="ORF">DYBT9275_03805</name>
</gene>
<evidence type="ECO:0000256" key="2">
    <source>
        <dbReference type="ARBA" id="ARBA00024200"/>
    </source>
</evidence>
<dbReference type="InterPro" id="IPR012675">
    <property type="entry name" value="Beta-grasp_dom_sf"/>
</dbReference>
<dbReference type="Gene3D" id="3.10.20.30">
    <property type="match status" value="1"/>
</dbReference>
<dbReference type="InterPro" id="IPR044672">
    <property type="entry name" value="MOCS2A"/>
</dbReference>
<protein>
    <recommendedName>
        <fullName evidence="3">Molybdopterin synthase sulfur carrier subunit</fullName>
    </recommendedName>
</protein>
<reference evidence="4" key="1">
    <citation type="submission" date="2021-04" db="EMBL/GenBank/DDBJ databases">
        <authorList>
            <person name="Rodrigo-Torres L."/>
            <person name="Arahal R. D."/>
            <person name="Lucena T."/>
        </authorList>
    </citation>
    <scope>NUCLEOTIDE SEQUENCE</scope>
    <source>
        <strain evidence="4">CECT 9275</strain>
    </source>
</reference>
<dbReference type="GO" id="GO:0000166">
    <property type="term" value="F:nucleotide binding"/>
    <property type="evidence" value="ECO:0007669"/>
    <property type="project" value="UniProtKB-KW"/>
</dbReference>